<evidence type="ECO:0000313" key="15">
    <source>
        <dbReference type="EMBL" id="JAV67072.1"/>
    </source>
</evidence>
<dbReference type="FunFam" id="3.40.30.10:FF:000023">
    <property type="entry name" value="Protein disulfide-isomerase"/>
    <property type="match status" value="1"/>
</dbReference>
<dbReference type="EC" id="5.3.4.1" evidence="4 12"/>
<dbReference type="FunFam" id="3.40.30.10:FF:000042">
    <property type="entry name" value="protein disulfide-isomerase A2"/>
    <property type="match status" value="1"/>
</dbReference>
<keyword evidence="8" id="KW-1015">Disulfide bond</keyword>
<accession>A0A1Y1L088</accession>
<evidence type="ECO:0000256" key="7">
    <source>
        <dbReference type="ARBA" id="ARBA00022824"/>
    </source>
</evidence>
<dbReference type="CDD" id="cd02982">
    <property type="entry name" value="PDI_b'_family"/>
    <property type="match status" value="1"/>
</dbReference>
<dbReference type="InterPro" id="IPR005788">
    <property type="entry name" value="PDI_thioredoxin-like_dom"/>
</dbReference>
<evidence type="ECO:0000256" key="10">
    <source>
        <dbReference type="ARBA" id="ARBA00023284"/>
    </source>
</evidence>
<dbReference type="GO" id="GO:0034976">
    <property type="term" value="P:response to endoplasmic reticulum stress"/>
    <property type="evidence" value="ECO:0007669"/>
    <property type="project" value="TreeGrafter"/>
</dbReference>
<comment type="similarity">
    <text evidence="3 11">Belongs to the protein disulfide isomerase family.</text>
</comment>
<evidence type="ECO:0000256" key="6">
    <source>
        <dbReference type="ARBA" id="ARBA00022737"/>
    </source>
</evidence>
<sequence length="510" mass="57309">MMKLITPYVILILFASVLADVFDDIQFEEDKNKSPETVPFDEFVVVLSEDNFTDYTRKHDYVLVEFYAPWCAYCKQLAPQYAQAAKTLSDSESPIKLAKVDATDAISLAEEYEIGGYPTLKYFRNGIPIDYSGERSSDGLVQWVNKKMGPPATDLKDVSSAKAFVEQDVVAIIGYFEDQSSDDAKIFLEVAASTGEFSFGITSDPNVFKEFNANSGDIFMYKKFDDGTVQFKGELNVDNLNEFLDVESVPLLADFSEARYSDGRHYCLLVFLNKSRTGTAKVEEVARSAAKQFKGKITFSTVDINVKDNDFILEFSKVNKKETPTIRIIRIESEGEVSTFKLEASTITAGAIKKFVNDFLDDKLQKYRLRQKLPKGWDKGDVYTLVADNFDSVVSDASKDVLVEFCSPTSTHCIEMNHEYEEVGKHFKGTSDVIIARLDVTANELDNVNVKTLPTFHLYRKGDNKVIEYGGPRRVREIARFVTSGGKVGATVEKPDDDDDENEASMRDEL</sequence>
<evidence type="ECO:0000256" key="2">
    <source>
        <dbReference type="ARBA" id="ARBA00004319"/>
    </source>
</evidence>
<evidence type="ECO:0000256" key="12">
    <source>
        <dbReference type="RuleBase" id="RU361130"/>
    </source>
</evidence>
<evidence type="ECO:0000256" key="8">
    <source>
        <dbReference type="ARBA" id="ARBA00023157"/>
    </source>
</evidence>
<dbReference type="PANTHER" id="PTHR18929">
    <property type="entry name" value="PROTEIN DISULFIDE ISOMERASE"/>
    <property type="match status" value="1"/>
</dbReference>
<dbReference type="GO" id="GO:0006457">
    <property type="term" value="P:protein folding"/>
    <property type="evidence" value="ECO:0007669"/>
    <property type="project" value="TreeGrafter"/>
</dbReference>
<dbReference type="Pfam" id="PF00085">
    <property type="entry name" value="Thioredoxin"/>
    <property type="match status" value="2"/>
</dbReference>
<feature type="region of interest" description="Disordered" evidence="13">
    <location>
        <begin position="488"/>
        <end position="510"/>
    </location>
</feature>
<dbReference type="EMBL" id="GEZM01068232">
    <property type="protein sequence ID" value="JAV67072.1"/>
    <property type="molecule type" value="Transcribed_RNA"/>
</dbReference>
<dbReference type="InterPro" id="IPR036249">
    <property type="entry name" value="Thioredoxin-like_sf"/>
</dbReference>
<dbReference type="CDD" id="cd02981">
    <property type="entry name" value="PDI_b_family"/>
    <property type="match status" value="1"/>
</dbReference>
<dbReference type="InterPro" id="IPR005792">
    <property type="entry name" value="Prot_disulphide_isomerase"/>
</dbReference>
<keyword evidence="10" id="KW-0676">Redox-active center</keyword>
<evidence type="ECO:0000256" key="9">
    <source>
        <dbReference type="ARBA" id="ARBA00023235"/>
    </source>
</evidence>
<dbReference type="GO" id="GO:0005788">
    <property type="term" value="C:endoplasmic reticulum lumen"/>
    <property type="evidence" value="ECO:0007669"/>
    <property type="project" value="UniProtKB-SubCell"/>
</dbReference>
<dbReference type="AlphaFoldDB" id="A0A1Y1L088"/>
<feature type="domain" description="Thioredoxin" evidence="14">
    <location>
        <begin position="16"/>
        <end position="149"/>
    </location>
</feature>
<dbReference type="PROSITE" id="PS51352">
    <property type="entry name" value="THIOREDOXIN_2"/>
    <property type="match status" value="1"/>
</dbReference>
<feature type="signal peptide" evidence="12">
    <location>
        <begin position="1"/>
        <end position="19"/>
    </location>
</feature>
<proteinExistence type="inferred from homology"/>
<dbReference type="GO" id="GO:0003756">
    <property type="term" value="F:protein disulfide isomerase activity"/>
    <property type="evidence" value="ECO:0007669"/>
    <property type="project" value="UniProtKB-EC"/>
</dbReference>
<evidence type="ECO:0000259" key="14">
    <source>
        <dbReference type="PROSITE" id="PS51352"/>
    </source>
</evidence>
<dbReference type="CDD" id="cd02961">
    <property type="entry name" value="PDI_a_family"/>
    <property type="match status" value="1"/>
</dbReference>
<dbReference type="InterPro" id="IPR013766">
    <property type="entry name" value="Thioredoxin_domain"/>
</dbReference>
<protein>
    <recommendedName>
        <fullName evidence="4 12">Protein disulfide-isomerase</fullName>
        <ecNumber evidence="4 12">5.3.4.1</ecNumber>
    </recommendedName>
</protein>
<comment type="subcellular location">
    <subcellularLocation>
        <location evidence="2">Endoplasmic reticulum lumen</location>
    </subcellularLocation>
</comment>
<keyword evidence="5 12" id="KW-0732">Signal</keyword>
<keyword evidence="7" id="KW-0256">Endoplasmic reticulum</keyword>
<evidence type="ECO:0000256" key="3">
    <source>
        <dbReference type="ARBA" id="ARBA00006347"/>
    </source>
</evidence>
<dbReference type="Gene3D" id="3.40.30.10">
    <property type="entry name" value="Glutaredoxin"/>
    <property type="match status" value="4"/>
</dbReference>
<name>A0A1Y1L088_PHOPY</name>
<comment type="catalytic activity">
    <reaction evidence="1 12">
        <text>Catalyzes the rearrangement of -S-S- bonds in proteins.</text>
        <dbReference type="EC" id="5.3.4.1"/>
    </reaction>
</comment>
<dbReference type="PROSITE" id="PS00194">
    <property type="entry name" value="THIOREDOXIN_1"/>
    <property type="match status" value="1"/>
</dbReference>
<evidence type="ECO:0000256" key="5">
    <source>
        <dbReference type="ARBA" id="ARBA00022729"/>
    </source>
</evidence>
<evidence type="ECO:0000256" key="13">
    <source>
        <dbReference type="SAM" id="MobiDB-lite"/>
    </source>
</evidence>
<evidence type="ECO:0000256" key="4">
    <source>
        <dbReference type="ARBA" id="ARBA00012723"/>
    </source>
</evidence>
<reference evidence="15" key="1">
    <citation type="journal article" date="2016" name="Sci. Rep.">
        <title>Molecular characterization of firefly nuptial gifts: a multi-omics approach sheds light on postcopulatory sexual selection.</title>
        <authorList>
            <person name="Al-Wathiqui N."/>
            <person name="Fallon T.R."/>
            <person name="South A."/>
            <person name="Weng J.K."/>
            <person name="Lewis S.M."/>
        </authorList>
    </citation>
    <scope>NUCLEOTIDE SEQUENCE</scope>
</reference>
<keyword evidence="6" id="KW-0677">Repeat</keyword>
<dbReference type="SUPFAM" id="SSF52833">
    <property type="entry name" value="Thioredoxin-like"/>
    <property type="match status" value="4"/>
</dbReference>
<keyword evidence="9 12" id="KW-0413">Isomerase</keyword>
<dbReference type="NCBIfam" id="TIGR01126">
    <property type="entry name" value="pdi_dom"/>
    <property type="match status" value="1"/>
</dbReference>
<organism evidence="15">
    <name type="scientific">Photinus pyralis</name>
    <name type="common">Common eastern firefly</name>
    <name type="synonym">Lampyris pyralis</name>
    <dbReference type="NCBI Taxonomy" id="7054"/>
    <lineage>
        <taxon>Eukaryota</taxon>
        <taxon>Metazoa</taxon>
        <taxon>Ecdysozoa</taxon>
        <taxon>Arthropoda</taxon>
        <taxon>Hexapoda</taxon>
        <taxon>Insecta</taxon>
        <taxon>Pterygota</taxon>
        <taxon>Neoptera</taxon>
        <taxon>Endopterygota</taxon>
        <taxon>Coleoptera</taxon>
        <taxon>Polyphaga</taxon>
        <taxon>Elateriformia</taxon>
        <taxon>Elateroidea</taxon>
        <taxon>Lampyridae</taxon>
        <taxon>Lampyrinae</taxon>
        <taxon>Photinus</taxon>
    </lineage>
</organism>
<evidence type="ECO:0000256" key="1">
    <source>
        <dbReference type="ARBA" id="ARBA00001182"/>
    </source>
</evidence>
<dbReference type="Pfam" id="PF13848">
    <property type="entry name" value="Thioredoxin_6"/>
    <property type="match status" value="1"/>
</dbReference>
<dbReference type="PANTHER" id="PTHR18929:SF240">
    <property type="entry name" value="PROTEIN DISULFIDE-ISOMERASE"/>
    <property type="match status" value="1"/>
</dbReference>
<dbReference type="NCBIfam" id="TIGR01130">
    <property type="entry name" value="ER_PDI_fam"/>
    <property type="match status" value="1"/>
</dbReference>
<feature type="chain" id="PRO_5011818521" description="Protein disulfide-isomerase" evidence="12">
    <location>
        <begin position="20"/>
        <end position="510"/>
    </location>
</feature>
<evidence type="ECO:0000256" key="11">
    <source>
        <dbReference type="RuleBase" id="RU004208"/>
    </source>
</evidence>
<dbReference type="PRINTS" id="PR00421">
    <property type="entry name" value="THIOREDOXIN"/>
</dbReference>
<dbReference type="InterPro" id="IPR017937">
    <property type="entry name" value="Thioredoxin_CS"/>
</dbReference>